<name>A0A916WML8_9MICO</name>
<reference evidence="2" key="2">
    <citation type="submission" date="2020-09" db="EMBL/GenBank/DDBJ databases">
        <authorList>
            <person name="Sun Q."/>
            <person name="Zhou Y."/>
        </authorList>
    </citation>
    <scope>NUCLEOTIDE SEQUENCE</scope>
    <source>
        <strain evidence="2">CGMCC 1.15085</strain>
    </source>
</reference>
<comment type="caution">
    <text evidence="2">The sequence shown here is derived from an EMBL/GenBank/DDBJ whole genome shotgun (WGS) entry which is preliminary data.</text>
</comment>
<feature type="region of interest" description="Disordered" evidence="1">
    <location>
        <begin position="1"/>
        <end position="31"/>
    </location>
</feature>
<proteinExistence type="predicted"/>
<protein>
    <submittedName>
        <fullName evidence="2">Uncharacterized protein</fullName>
    </submittedName>
</protein>
<dbReference type="Proteomes" id="UP000636793">
    <property type="component" value="Unassembled WGS sequence"/>
</dbReference>
<gene>
    <name evidence="2" type="ORF">GCM10011492_00840</name>
</gene>
<keyword evidence="3" id="KW-1185">Reference proteome</keyword>
<evidence type="ECO:0000313" key="2">
    <source>
        <dbReference type="EMBL" id="GGB14998.1"/>
    </source>
</evidence>
<dbReference type="AlphaFoldDB" id="A0A916WML8"/>
<evidence type="ECO:0000313" key="3">
    <source>
        <dbReference type="Proteomes" id="UP000636793"/>
    </source>
</evidence>
<sequence>MGAQMTHGRSLRQADPEPLGNNLPEVLGGKHERAKLRGSRVGLLRHGGAPGVIYASILR</sequence>
<evidence type="ECO:0000256" key="1">
    <source>
        <dbReference type="SAM" id="MobiDB-lite"/>
    </source>
</evidence>
<organism evidence="2 3">
    <name type="scientific">Flexivirga endophytica</name>
    <dbReference type="NCBI Taxonomy" id="1849103"/>
    <lineage>
        <taxon>Bacteria</taxon>
        <taxon>Bacillati</taxon>
        <taxon>Actinomycetota</taxon>
        <taxon>Actinomycetes</taxon>
        <taxon>Micrococcales</taxon>
        <taxon>Dermacoccaceae</taxon>
        <taxon>Flexivirga</taxon>
    </lineage>
</organism>
<reference evidence="2" key="1">
    <citation type="journal article" date="2014" name="Int. J. Syst. Evol. Microbiol.">
        <title>Complete genome sequence of Corynebacterium casei LMG S-19264T (=DSM 44701T), isolated from a smear-ripened cheese.</title>
        <authorList>
            <consortium name="US DOE Joint Genome Institute (JGI-PGF)"/>
            <person name="Walter F."/>
            <person name="Albersmeier A."/>
            <person name="Kalinowski J."/>
            <person name="Ruckert C."/>
        </authorList>
    </citation>
    <scope>NUCLEOTIDE SEQUENCE</scope>
    <source>
        <strain evidence="2">CGMCC 1.15085</strain>
    </source>
</reference>
<dbReference type="EMBL" id="BMHI01000001">
    <property type="protein sequence ID" value="GGB14998.1"/>
    <property type="molecule type" value="Genomic_DNA"/>
</dbReference>
<accession>A0A916WML8</accession>